<dbReference type="InterPro" id="IPR030931">
    <property type="entry name" value="Group_II_RT_mat"/>
</dbReference>
<dbReference type="SUPFAM" id="SSF56672">
    <property type="entry name" value="DNA/RNA polymerases"/>
    <property type="match status" value="1"/>
</dbReference>
<dbReference type="eggNOG" id="COG3344">
    <property type="taxonomic scope" value="Bacteria"/>
</dbReference>
<dbReference type="PROSITE" id="PS50878">
    <property type="entry name" value="RT_POL"/>
    <property type="match status" value="1"/>
</dbReference>
<reference evidence="4" key="1">
    <citation type="journal article" date="2009" name="Appl. Environ. Microbiol.">
        <title>Complete genome sequence of the chemolithoautotrophic marine magnetotactic coccus strain MC-1.</title>
        <authorList>
            <person name="Schubbe S."/>
            <person name="Williams T.J."/>
            <person name="Xie G."/>
            <person name="Kiss H.E."/>
            <person name="Brettin T.S."/>
            <person name="Martinez D."/>
            <person name="Ross C.A."/>
            <person name="Schuler D."/>
            <person name="Cox B.L."/>
            <person name="Nealson K.H."/>
            <person name="Bazylinski D.A."/>
        </authorList>
    </citation>
    <scope>NUCLEOTIDE SEQUENCE [LARGE SCALE GENOMIC DNA]</scope>
    <source>
        <strain evidence="4">ATCC BAA-1437 / JCM 17883 / MC-1</strain>
    </source>
</reference>
<dbReference type="GO" id="GO:0003964">
    <property type="term" value="F:RNA-directed DNA polymerase activity"/>
    <property type="evidence" value="ECO:0007669"/>
    <property type="project" value="UniProtKB-KW"/>
</dbReference>
<dbReference type="InterPro" id="IPR025960">
    <property type="entry name" value="RVT_N"/>
</dbReference>
<reference evidence="3 4" key="2">
    <citation type="journal article" date="2012" name="Int. J. Syst. Evol. Microbiol.">
        <title>Magnetococcus marinus gen. nov., sp. nov., a marine, magnetotactic bacterium that represents a novel lineage (Magnetococcaceae fam. nov.; Magnetococcales ord. nov.) at the base of the Alphaproteobacteria.</title>
        <authorList>
            <person name="Bazylinski D.A."/>
            <person name="Williams T.J."/>
            <person name="Lefevre C.T."/>
            <person name="Berg R.J."/>
            <person name="Zhang C.L."/>
            <person name="Bowser S.S."/>
            <person name="Dean A.J."/>
            <person name="Beveridge T.J."/>
        </authorList>
    </citation>
    <scope>NUCLEOTIDE SEQUENCE [LARGE SCALE GENOMIC DNA]</scope>
    <source>
        <strain evidence="4">ATCC BAA-1437 / JCM 17883 / MC-1</strain>
    </source>
</reference>
<dbReference type="Pfam" id="PF13655">
    <property type="entry name" value="RVT_N"/>
    <property type="match status" value="1"/>
</dbReference>
<evidence type="ECO:0000256" key="1">
    <source>
        <dbReference type="ARBA" id="ARBA00034120"/>
    </source>
</evidence>
<keyword evidence="4" id="KW-1185">Reference proteome</keyword>
<dbReference type="CDD" id="cd01651">
    <property type="entry name" value="RT_G2_intron"/>
    <property type="match status" value="1"/>
</dbReference>
<dbReference type="KEGG" id="mgm:Mmc1_2705"/>
<dbReference type="RefSeq" id="WP_011714294.1">
    <property type="nucleotide sequence ID" value="NC_008576.1"/>
</dbReference>
<dbReference type="Proteomes" id="UP000002586">
    <property type="component" value="Chromosome"/>
</dbReference>
<proteinExistence type="inferred from homology"/>
<dbReference type="STRING" id="156889.Mmc1_2705"/>
<feature type="domain" description="Reverse transcriptase" evidence="2">
    <location>
        <begin position="104"/>
        <end position="339"/>
    </location>
</feature>
<protein>
    <submittedName>
        <fullName evidence="3">RNA-directed DNA polymerase</fullName>
        <ecNumber evidence="3">2.7.7.49</ecNumber>
    </submittedName>
</protein>
<dbReference type="InterPro" id="IPR000477">
    <property type="entry name" value="RT_dom"/>
</dbReference>
<sequence length="503" mass="56545">MNEAMQIKEARGDNSPRSLCSPGFKNWNSIEWKQVHRNVSRLQARIVKAEKEGRIGKVKALQIILTKSLAARALAVKRVTENRGKNTPGVDGSLWKTPGSKAKAVQHLRRKGYKASALKRVYIPKANGKKRPLGIPTMRDRAMQALYQMALDPVAECRADVNSYGFRRHRSTADAIEKCFAVLSRKLAGRWVLEGDIKGCFDNINHQWLLDNIPTDKKMLNAWLKAGVVHKGAFHATEAGTPQGGIISPVLANMALDGLEDALQARFGSKISPRRKACRINLVRYADDFIITGSSPELLENEVKPLVQNFLSERGLALSAEKTSITYITDGFDFLGQNIRKYRDKLLIKPSRKSISNLLEKVREIIKSHKSSTAGGLILLLNPIIRGWANYHRHVVSGRVFARVDHAIWQAIWAWAVRRHPKKSKKWVRSKYFTTEGGNNWAFFGETYAGVRVLLFKATSLGIIRHIKVRQDLNPYDPAWKDYLVKRVAKSTPGSGWVPQGAF</sequence>
<name>A0LB55_MAGMM</name>
<dbReference type="AlphaFoldDB" id="A0LB55"/>
<accession>A0LB55</accession>
<dbReference type="NCBIfam" id="TIGR04416">
    <property type="entry name" value="group_II_RT_mat"/>
    <property type="match status" value="1"/>
</dbReference>
<dbReference type="Pfam" id="PF08388">
    <property type="entry name" value="GIIM"/>
    <property type="match status" value="1"/>
</dbReference>
<keyword evidence="3" id="KW-0695">RNA-directed DNA polymerase</keyword>
<gene>
    <name evidence="3" type="ordered locus">Mmc1_2705</name>
</gene>
<dbReference type="InterPro" id="IPR051083">
    <property type="entry name" value="GrpII_Intron_Splice-Mob/Def"/>
</dbReference>
<dbReference type="HOGENOM" id="CLU_013584_15_4_5"/>
<dbReference type="PANTHER" id="PTHR34047">
    <property type="entry name" value="NUCLEAR INTRON MATURASE 1, MITOCHONDRIAL-RELATED"/>
    <property type="match status" value="1"/>
</dbReference>
<dbReference type="InterPro" id="IPR013597">
    <property type="entry name" value="Mat_intron_G2"/>
</dbReference>
<dbReference type="EMBL" id="CP000471">
    <property type="protein sequence ID" value="ABK45198.1"/>
    <property type="molecule type" value="Genomic_DNA"/>
</dbReference>
<comment type="similarity">
    <text evidence="1">Belongs to the bacterial reverse transcriptase family.</text>
</comment>
<dbReference type="EC" id="2.7.7.49" evidence="3"/>
<evidence type="ECO:0000259" key="2">
    <source>
        <dbReference type="PROSITE" id="PS50878"/>
    </source>
</evidence>
<evidence type="ECO:0000313" key="4">
    <source>
        <dbReference type="Proteomes" id="UP000002586"/>
    </source>
</evidence>
<keyword evidence="3" id="KW-0548">Nucleotidyltransferase</keyword>
<dbReference type="InterPro" id="IPR043502">
    <property type="entry name" value="DNA/RNA_pol_sf"/>
</dbReference>
<evidence type="ECO:0000313" key="3">
    <source>
        <dbReference type="EMBL" id="ABK45198.1"/>
    </source>
</evidence>
<organism evidence="3 4">
    <name type="scientific">Magnetococcus marinus (strain ATCC BAA-1437 / JCM 17883 / MC-1)</name>
    <dbReference type="NCBI Taxonomy" id="156889"/>
    <lineage>
        <taxon>Bacteria</taxon>
        <taxon>Pseudomonadati</taxon>
        <taxon>Pseudomonadota</taxon>
        <taxon>Magnetococcia</taxon>
        <taxon>Magnetococcales</taxon>
        <taxon>Magnetococcaceae</taxon>
        <taxon>Magnetococcus</taxon>
    </lineage>
</organism>
<dbReference type="PANTHER" id="PTHR34047:SF10">
    <property type="entry name" value="GROUP II INTRON-ASSOCIATED OPEN READING FRAME"/>
    <property type="match status" value="1"/>
</dbReference>
<keyword evidence="3" id="KW-0808">Transferase</keyword>
<dbReference type="Pfam" id="PF00078">
    <property type="entry name" value="RVT_1"/>
    <property type="match status" value="1"/>
</dbReference>